<dbReference type="AlphaFoldDB" id="A0A9P5SE47"/>
<comment type="caution">
    <text evidence="1">The sequence shown here is derived from an EMBL/GenBank/DDBJ whole genome shotgun (WGS) entry which is preliminary data.</text>
</comment>
<dbReference type="Proteomes" id="UP000696485">
    <property type="component" value="Unassembled WGS sequence"/>
</dbReference>
<name>A0A9P5SE47_9FUNG</name>
<evidence type="ECO:0000313" key="2">
    <source>
        <dbReference type="Proteomes" id="UP000696485"/>
    </source>
</evidence>
<protein>
    <submittedName>
        <fullName evidence="1">Uncharacterized protein</fullName>
    </submittedName>
</protein>
<reference evidence="1" key="1">
    <citation type="journal article" date="2020" name="Fungal Divers.">
        <title>Resolving the Mortierellaceae phylogeny through synthesis of multi-gene phylogenetics and phylogenomics.</title>
        <authorList>
            <person name="Vandepol N."/>
            <person name="Liber J."/>
            <person name="Desiro A."/>
            <person name="Na H."/>
            <person name="Kennedy M."/>
            <person name="Barry K."/>
            <person name="Grigoriev I.V."/>
            <person name="Miller A.N."/>
            <person name="O'Donnell K."/>
            <person name="Stajich J.E."/>
            <person name="Bonito G."/>
        </authorList>
    </citation>
    <scope>NUCLEOTIDE SEQUENCE</scope>
    <source>
        <strain evidence="1">NVP1</strain>
    </source>
</reference>
<gene>
    <name evidence="1" type="ORF">BG006_011451</name>
</gene>
<dbReference type="EMBL" id="JAAAUY010000988">
    <property type="protein sequence ID" value="KAF9325038.1"/>
    <property type="molecule type" value="Genomic_DNA"/>
</dbReference>
<organism evidence="1 2">
    <name type="scientific">Podila minutissima</name>
    <dbReference type="NCBI Taxonomy" id="64525"/>
    <lineage>
        <taxon>Eukaryota</taxon>
        <taxon>Fungi</taxon>
        <taxon>Fungi incertae sedis</taxon>
        <taxon>Mucoromycota</taxon>
        <taxon>Mortierellomycotina</taxon>
        <taxon>Mortierellomycetes</taxon>
        <taxon>Mortierellales</taxon>
        <taxon>Mortierellaceae</taxon>
        <taxon>Podila</taxon>
    </lineage>
</organism>
<proteinExistence type="predicted"/>
<sequence length="84" mass="9194">MMSSRIATAALRATATRATARIPAAVIARTHFHSSAKVQNSTGPRIHEAADPSIKTTVTAMHEYGKYLTSVMPKFIQQFSVYKD</sequence>
<evidence type="ECO:0000313" key="1">
    <source>
        <dbReference type="EMBL" id="KAF9325038.1"/>
    </source>
</evidence>
<accession>A0A9P5SE47</accession>
<keyword evidence="2" id="KW-1185">Reference proteome</keyword>
<feature type="non-terminal residue" evidence="1">
    <location>
        <position position="84"/>
    </location>
</feature>